<reference evidence="3 4" key="2">
    <citation type="submission" date="2024-01" db="EMBL/GenBank/DDBJ databases">
        <title>Roseobacter fucihabitans sp. nov., isolated from the brown alga Fucus spiralis.</title>
        <authorList>
            <person name="Hahnke S."/>
            <person name="Berger M."/>
            <person name="Schlingloff A."/>
            <person name="Athale I."/>
            <person name="Neumann-Schaal M."/>
            <person name="Adenaya A."/>
            <person name="Poehlein A."/>
            <person name="Daniel R."/>
            <person name="Pertersen J."/>
            <person name="Brinkhoff T."/>
        </authorList>
    </citation>
    <scope>NUCLEOTIDE SEQUENCE [LARGE SCALE GENOMIC DNA]</scope>
    <source>
        <strain evidence="3 4">B14</strain>
        <plasmid evidence="3 4">pROLI83</plasmid>
    </source>
</reference>
<dbReference type="SUPFAM" id="SSF103481">
    <property type="entry name" value="Multidrug resistance efflux transporter EmrE"/>
    <property type="match status" value="2"/>
</dbReference>
<proteinExistence type="predicted"/>
<evidence type="ECO:0000259" key="2">
    <source>
        <dbReference type="Pfam" id="PF00892"/>
    </source>
</evidence>
<name>A0ABZ2C0B8_9RHOB</name>
<protein>
    <recommendedName>
        <fullName evidence="2">EamA domain-containing protein</fullName>
    </recommendedName>
</protein>
<feature type="transmembrane region" description="Helical" evidence="1">
    <location>
        <begin position="35"/>
        <end position="56"/>
    </location>
</feature>
<keyword evidence="3" id="KW-0614">Plasmid</keyword>
<dbReference type="Proteomes" id="UP001318682">
    <property type="component" value="Plasmid pROLI83"/>
</dbReference>
<keyword evidence="1" id="KW-0472">Membrane</keyword>
<keyword evidence="1" id="KW-0812">Transmembrane</keyword>
<sequence>MELWIPITITAAFLQNLRSTLQKHLKGVMGTTGATFVRFGFGVPFAALYWVLLIWGFDAGLPHLNSRFAVWVVIAAISQILATFLLIHLFSLRNFAVGNAYARTEPVQTALFAFVLFGVQFSLSSMLAILMAVVGLALISVARTGISRQQLMSSDAGKTALIGLGSGTLFALAAIGFQTAARSVGSEDFVIQAATTLFVGIVFQTILMLLFMNRKEIIHVIAAWKTSLMVGFVGATATLCWFAAFTLKEAALVKVVAQVEMLFAFGSSVLVFKEAINRPELIGCLLIVGSIFCLILID</sequence>
<keyword evidence="4" id="KW-1185">Reference proteome</keyword>
<feature type="transmembrane region" description="Helical" evidence="1">
    <location>
        <begin position="223"/>
        <end position="245"/>
    </location>
</feature>
<dbReference type="Pfam" id="PF00892">
    <property type="entry name" value="EamA"/>
    <property type="match status" value="1"/>
</dbReference>
<feature type="transmembrane region" description="Helical" evidence="1">
    <location>
        <begin position="160"/>
        <end position="177"/>
    </location>
</feature>
<organism evidence="3 4">
    <name type="scientific">Roseobacter fucihabitans</name>
    <dbReference type="NCBI Taxonomy" id="1537242"/>
    <lineage>
        <taxon>Bacteria</taxon>
        <taxon>Pseudomonadati</taxon>
        <taxon>Pseudomonadota</taxon>
        <taxon>Alphaproteobacteria</taxon>
        <taxon>Rhodobacterales</taxon>
        <taxon>Roseobacteraceae</taxon>
        <taxon>Roseobacter</taxon>
    </lineage>
</organism>
<feature type="transmembrane region" description="Helical" evidence="1">
    <location>
        <begin position="279"/>
        <end position="297"/>
    </location>
</feature>
<feature type="transmembrane region" description="Helical" evidence="1">
    <location>
        <begin position="68"/>
        <end position="90"/>
    </location>
</feature>
<accession>A0ABZ2C0B8</accession>
<reference evidence="3 4" key="1">
    <citation type="submission" date="2015-07" db="EMBL/GenBank/DDBJ databases">
        <authorList>
            <person name="Voget S."/>
            <person name="Dogs M."/>
            <person name="Brinkhoff T.H."/>
            <person name="Daniel R."/>
        </authorList>
    </citation>
    <scope>NUCLEOTIDE SEQUENCE [LARGE SCALE GENOMIC DNA]</scope>
    <source>
        <strain evidence="3 4">B14</strain>
        <plasmid evidence="3 4">pROLI83</plasmid>
    </source>
</reference>
<dbReference type="EMBL" id="CP143425">
    <property type="protein sequence ID" value="WVX51587.1"/>
    <property type="molecule type" value="Genomic_DNA"/>
</dbReference>
<dbReference type="RefSeq" id="WP_187430200.1">
    <property type="nucleotide sequence ID" value="NZ_CP143425.1"/>
</dbReference>
<dbReference type="InterPro" id="IPR037185">
    <property type="entry name" value="EmrE-like"/>
</dbReference>
<feature type="domain" description="EamA" evidence="2">
    <location>
        <begin position="161"/>
        <end position="295"/>
    </location>
</feature>
<feature type="transmembrane region" description="Helical" evidence="1">
    <location>
        <begin position="251"/>
        <end position="272"/>
    </location>
</feature>
<gene>
    <name evidence="3" type="ORF">ROLI_046890</name>
</gene>
<keyword evidence="1" id="KW-1133">Transmembrane helix</keyword>
<dbReference type="InterPro" id="IPR000620">
    <property type="entry name" value="EamA_dom"/>
</dbReference>
<geneLocation type="plasmid" evidence="3 4">
    <name>pROLI83</name>
</geneLocation>
<evidence type="ECO:0000256" key="1">
    <source>
        <dbReference type="SAM" id="Phobius"/>
    </source>
</evidence>
<evidence type="ECO:0000313" key="4">
    <source>
        <dbReference type="Proteomes" id="UP001318682"/>
    </source>
</evidence>
<feature type="transmembrane region" description="Helical" evidence="1">
    <location>
        <begin position="189"/>
        <end position="211"/>
    </location>
</feature>
<feature type="transmembrane region" description="Helical" evidence="1">
    <location>
        <begin position="110"/>
        <end position="139"/>
    </location>
</feature>
<evidence type="ECO:0000313" key="3">
    <source>
        <dbReference type="EMBL" id="WVX51587.1"/>
    </source>
</evidence>